<gene>
    <name evidence="1" type="ORF">SAMN04487988_11219</name>
</gene>
<evidence type="ECO:0000313" key="1">
    <source>
        <dbReference type="EMBL" id="SFG98094.1"/>
    </source>
</evidence>
<dbReference type="STRING" id="435880.SAMN04487988_11219"/>
<organism evidence="1 2">
    <name type="scientific">Algoriphagus hitonicola</name>
    <dbReference type="NCBI Taxonomy" id="435880"/>
    <lineage>
        <taxon>Bacteria</taxon>
        <taxon>Pseudomonadati</taxon>
        <taxon>Bacteroidota</taxon>
        <taxon>Cytophagia</taxon>
        <taxon>Cytophagales</taxon>
        <taxon>Cyclobacteriaceae</taxon>
        <taxon>Algoriphagus</taxon>
    </lineage>
</organism>
<accession>A0A1I2W9K8</accession>
<name>A0A1I2W9K8_9BACT</name>
<dbReference type="Proteomes" id="UP000199642">
    <property type="component" value="Unassembled WGS sequence"/>
</dbReference>
<dbReference type="OrthoDB" id="9989085at2"/>
<dbReference type="EMBL" id="FOPC01000012">
    <property type="protein sequence ID" value="SFG98094.1"/>
    <property type="molecule type" value="Genomic_DNA"/>
</dbReference>
<dbReference type="RefSeq" id="WP_092793215.1">
    <property type="nucleotide sequence ID" value="NZ_FOPC01000012.1"/>
</dbReference>
<evidence type="ECO:0000313" key="2">
    <source>
        <dbReference type="Proteomes" id="UP000199642"/>
    </source>
</evidence>
<proteinExistence type="predicted"/>
<dbReference type="AlphaFoldDB" id="A0A1I2W9K8"/>
<protein>
    <submittedName>
        <fullName evidence="1">Uncharacterized protein</fullName>
    </submittedName>
</protein>
<keyword evidence="2" id="KW-1185">Reference proteome</keyword>
<sequence>MKKNASPSMVITYQRCNAHNDQFQLQDWKSSQADVLWVALVLDRLPASLTVRFSQLANRNVVFNSNEPSRYFLTQVPEESKFEFKDVITSPFLPETGLQDLTVKLKFSWERLTLRVEFPVGLVHLETLKLRGVW</sequence>
<reference evidence="2" key="1">
    <citation type="submission" date="2016-10" db="EMBL/GenBank/DDBJ databases">
        <authorList>
            <person name="Varghese N."/>
            <person name="Submissions S."/>
        </authorList>
    </citation>
    <scope>NUCLEOTIDE SEQUENCE [LARGE SCALE GENOMIC DNA]</scope>
    <source>
        <strain evidence="2">DSM 19315</strain>
    </source>
</reference>